<comment type="caution">
    <text evidence="1">The sequence shown here is derived from an EMBL/GenBank/DDBJ whole genome shotgun (WGS) entry which is preliminary data.</text>
</comment>
<reference evidence="1" key="1">
    <citation type="journal article" date="2015" name="Nature">
        <title>Complex archaea that bridge the gap between prokaryotes and eukaryotes.</title>
        <authorList>
            <person name="Spang A."/>
            <person name="Saw J.H."/>
            <person name="Jorgensen S.L."/>
            <person name="Zaremba-Niedzwiedzka K."/>
            <person name="Martijn J."/>
            <person name="Lind A.E."/>
            <person name="van Eijk R."/>
            <person name="Schleper C."/>
            <person name="Guy L."/>
            <person name="Ettema T.J."/>
        </authorList>
    </citation>
    <scope>NUCLEOTIDE SEQUENCE</scope>
</reference>
<protein>
    <submittedName>
        <fullName evidence="1">Uncharacterized protein</fullName>
    </submittedName>
</protein>
<evidence type="ECO:0000313" key="1">
    <source>
        <dbReference type="EMBL" id="KKN78128.1"/>
    </source>
</evidence>
<organism evidence="1">
    <name type="scientific">marine sediment metagenome</name>
    <dbReference type="NCBI Taxonomy" id="412755"/>
    <lineage>
        <taxon>unclassified sequences</taxon>
        <taxon>metagenomes</taxon>
        <taxon>ecological metagenomes</taxon>
    </lineage>
</organism>
<name>A0A0F9WI77_9ZZZZ</name>
<dbReference type="AlphaFoldDB" id="A0A0F9WI77"/>
<accession>A0A0F9WI77</accession>
<dbReference type="EMBL" id="LAZR01000268">
    <property type="protein sequence ID" value="KKN78128.1"/>
    <property type="molecule type" value="Genomic_DNA"/>
</dbReference>
<sequence>MTITDSLLQEHDFQKGDSVMFRMGERMPVVCPGCGYKNMIDNEILKHSGQVFQITSITSPPGGRCIGCETQNEVGEAFRFTINAKGLHPKIGYYDGIVACARELTLMEAAS</sequence>
<proteinExistence type="predicted"/>
<gene>
    <name evidence="1" type="ORF">LCGC14_0353550</name>
</gene>